<dbReference type="EMBL" id="JADEXN010000295">
    <property type="protein sequence ID" value="MBE9042087.1"/>
    <property type="molecule type" value="Genomic_DNA"/>
</dbReference>
<comment type="caution">
    <text evidence="2">The sequence shown here is derived from an EMBL/GenBank/DDBJ whole genome shotgun (WGS) entry which is preliminary data.</text>
</comment>
<keyword evidence="3" id="KW-1185">Reference proteome</keyword>
<protein>
    <submittedName>
        <fullName evidence="2">Uncharacterized protein</fullName>
    </submittedName>
</protein>
<dbReference type="AlphaFoldDB" id="A0A928VXL9"/>
<sequence>MLLSLSAFQPMRSLASIPHFFNPTPNPKNDRSPLPSPARTSTANDDLYQKLPPVARWRFCQSIRLHTYRDLTIRRFPSFILSNRRNSIACGSISGKEIVSEYTRKPATECWG</sequence>
<gene>
    <name evidence="2" type="ORF">IQ235_15000</name>
</gene>
<dbReference type="Proteomes" id="UP000621799">
    <property type="component" value="Unassembled WGS sequence"/>
</dbReference>
<feature type="region of interest" description="Disordered" evidence="1">
    <location>
        <begin position="19"/>
        <end position="46"/>
    </location>
</feature>
<accession>A0A928VXL9</accession>
<evidence type="ECO:0000256" key="1">
    <source>
        <dbReference type="SAM" id="MobiDB-lite"/>
    </source>
</evidence>
<dbReference type="RefSeq" id="WP_264322266.1">
    <property type="nucleotide sequence ID" value="NZ_JADEXN010000295.1"/>
</dbReference>
<proteinExistence type="predicted"/>
<evidence type="ECO:0000313" key="2">
    <source>
        <dbReference type="EMBL" id="MBE9042087.1"/>
    </source>
</evidence>
<reference evidence="2" key="1">
    <citation type="submission" date="2020-10" db="EMBL/GenBank/DDBJ databases">
        <authorList>
            <person name="Castelo-Branco R."/>
            <person name="Eusebio N."/>
            <person name="Adriana R."/>
            <person name="Vieira A."/>
            <person name="Brugerolle De Fraissinette N."/>
            <person name="Rezende De Castro R."/>
            <person name="Schneider M.P."/>
            <person name="Vasconcelos V."/>
            <person name="Leao P.N."/>
        </authorList>
    </citation>
    <scope>NUCLEOTIDE SEQUENCE</scope>
    <source>
        <strain evidence="2">LEGE 11467</strain>
    </source>
</reference>
<name>A0A928VXL9_9CYAN</name>
<evidence type="ECO:0000313" key="3">
    <source>
        <dbReference type="Proteomes" id="UP000621799"/>
    </source>
</evidence>
<organism evidence="2 3">
    <name type="scientific">Zarconia navalis LEGE 11467</name>
    <dbReference type="NCBI Taxonomy" id="1828826"/>
    <lineage>
        <taxon>Bacteria</taxon>
        <taxon>Bacillati</taxon>
        <taxon>Cyanobacteriota</taxon>
        <taxon>Cyanophyceae</taxon>
        <taxon>Oscillatoriophycideae</taxon>
        <taxon>Oscillatoriales</taxon>
        <taxon>Oscillatoriales incertae sedis</taxon>
        <taxon>Zarconia</taxon>
        <taxon>Zarconia navalis</taxon>
    </lineage>
</organism>